<reference evidence="2 3" key="1">
    <citation type="submission" date="2021-01" db="EMBL/GenBank/DDBJ databases">
        <title>Genomic Encyclopedia of Type Strains, Phase IV (KMG-IV): sequencing the most valuable type-strain genomes for metagenomic binning, comparative biology and taxonomic classification.</title>
        <authorList>
            <person name="Goeker M."/>
        </authorList>
    </citation>
    <scope>NUCLEOTIDE SEQUENCE [LARGE SCALE GENOMIC DNA]</scope>
    <source>
        <strain evidence="2 3">DSM 24436</strain>
    </source>
</reference>
<evidence type="ECO:0000259" key="1">
    <source>
        <dbReference type="Pfam" id="PF10646"/>
    </source>
</evidence>
<dbReference type="RefSeq" id="WP_204663974.1">
    <property type="nucleotide sequence ID" value="NZ_JAFBDT010000010.1"/>
</dbReference>
<dbReference type="Pfam" id="PF10646">
    <property type="entry name" value="Germane"/>
    <property type="match status" value="1"/>
</dbReference>
<dbReference type="EMBL" id="JAFBDT010000010">
    <property type="protein sequence ID" value="MBM7561981.1"/>
    <property type="molecule type" value="Genomic_DNA"/>
</dbReference>
<dbReference type="Proteomes" id="UP000767854">
    <property type="component" value="Unassembled WGS sequence"/>
</dbReference>
<evidence type="ECO:0000313" key="2">
    <source>
        <dbReference type="EMBL" id="MBM7561981.1"/>
    </source>
</evidence>
<gene>
    <name evidence="2" type="ORF">JOC49_001524</name>
</gene>
<sequence length="427" mass="48132">MIKFFTNIIFILILLFLATALPLSTDILSLNLTQPIVDPTETTTAEPTPPHLSWTDRHISENQSWDLVLSSSNGNFPDDWASFFTVEYKGQKSSIENIPLLNALSNSSIANDGLHVTLPLNELLPLDIEDYYTVRIESQNELYPVDPITLQLSTYKEKGTYPGATNTDGSYMTLYVPNESYSRVVPISLSFDPGDNRWRSLYNALHAFDSVSYGLNSELPIVPYAPKMRIRDRIASVYIFDDELQGFDGKFPLITESVSKSLLSLGYIEGVKFVINDKTTGRYEDVNLETVYSYENELSVFVGTRSNFEAVYLMPIPLNQTQDAPFEDRLNALVDGLSFTALPVTLEKSWIQMLPSNTSLMAYTLENETLILDFNIELSDVYLKFQDLLTDSLIQTFTSLKEVTKVIIKIDGTEISSGTAYKYLNAY</sequence>
<dbReference type="InterPro" id="IPR019606">
    <property type="entry name" value="GerMN"/>
</dbReference>
<name>A0ABS2MRE8_9FIRM</name>
<accession>A0ABS2MRE8</accession>
<organism evidence="2 3">
    <name type="scientific">Fusibacter tunisiensis</name>
    <dbReference type="NCBI Taxonomy" id="1008308"/>
    <lineage>
        <taxon>Bacteria</taxon>
        <taxon>Bacillati</taxon>
        <taxon>Bacillota</taxon>
        <taxon>Clostridia</taxon>
        <taxon>Eubacteriales</taxon>
        <taxon>Eubacteriales Family XII. Incertae Sedis</taxon>
        <taxon>Fusibacter</taxon>
    </lineage>
</organism>
<comment type="caution">
    <text evidence="2">The sequence shown here is derived from an EMBL/GenBank/DDBJ whole genome shotgun (WGS) entry which is preliminary data.</text>
</comment>
<keyword evidence="3" id="KW-1185">Reference proteome</keyword>
<proteinExistence type="predicted"/>
<evidence type="ECO:0000313" key="3">
    <source>
        <dbReference type="Proteomes" id="UP000767854"/>
    </source>
</evidence>
<feature type="domain" description="GerMN" evidence="1">
    <location>
        <begin position="318"/>
        <end position="415"/>
    </location>
</feature>
<protein>
    <recommendedName>
        <fullName evidence="1">GerMN domain-containing protein</fullName>
    </recommendedName>
</protein>